<accession>A0AAU9JHM7</accession>
<dbReference type="EMBL" id="CAJZBQ010000036">
    <property type="protein sequence ID" value="CAG9324587.1"/>
    <property type="molecule type" value="Genomic_DNA"/>
</dbReference>
<sequence>MGARGSKETLEDTIFNLRMGSKQLAKESQRSEQQCNIEKQKAAASLRKGMIDNARIYGENSIRFHNESLNYLRLSSKLDAVQSRLRSASRTQELTKQFGHIVPQMNSALKSMNPEVIARTMNQFESVFENFEVVSGTINQSLETATVTSAPRSQVDDLLNQIASEHGIQVQAELGEVPLTQPISQPQQMREEQKAGYARYQ</sequence>
<dbReference type="GO" id="GO:0007034">
    <property type="term" value="P:vacuolar transport"/>
    <property type="evidence" value="ECO:0007669"/>
    <property type="project" value="InterPro"/>
</dbReference>
<dbReference type="Proteomes" id="UP001162131">
    <property type="component" value="Unassembled WGS sequence"/>
</dbReference>
<reference evidence="2" key="1">
    <citation type="submission" date="2021-09" db="EMBL/GenBank/DDBJ databases">
        <authorList>
            <consortium name="AG Swart"/>
            <person name="Singh M."/>
            <person name="Singh A."/>
            <person name="Seah K."/>
            <person name="Emmerich C."/>
        </authorList>
    </citation>
    <scope>NUCLEOTIDE SEQUENCE</scope>
    <source>
        <strain evidence="2">ATCC30299</strain>
    </source>
</reference>
<evidence type="ECO:0000313" key="2">
    <source>
        <dbReference type="EMBL" id="CAG9324587.1"/>
    </source>
</evidence>
<protein>
    <submittedName>
        <fullName evidence="2">Uncharacterized protein</fullName>
    </submittedName>
</protein>
<dbReference type="InterPro" id="IPR005024">
    <property type="entry name" value="Snf7_fam"/>
</dbReference>
<gene>
    <name evidence="2" type="ORF">BSTOLATCC_MIC36373</name>
</gene>
<comment type="caution">
    <text evidence="2">The sequence shown here is derived from an EMBL/GenBank/DDBJ whole genome shotgun (WGS) entry which is preliminary data.</text>
</comment>
<keyword evidence="3" id="KW-1185">Reference proteome</keyword>
<dbReference type="Pfam" id="PF03357">
    <property type="entry name" value="Snf7"/>
    <property type="match status" value="1"/>
</dbReference>
<name>A0AAU9JHM7_9CILI</name>
<dbReference type="PANTHER" id="PTHR10476">
    <property type="entry name" value="CHARGED MULTIVESICULAR BODY PROTEIN"/>
    <property type="match status" value="1"/>
</dbReference>
<dbReference type="AlphaFoldDB" id="A0AAU9JHM7"/>
<feature type="region of interest" description="Disordered" evidence="1">
    <location>
        <begin position="180"/>
        <end position="201"/>
    </location>
</feature>
<organism evidence="2 3">
    <name type="scientific">Blepharisma stoltei</name>
    <dbReference type="NCBI Taxonomy" id="1481888"/>
    <lineage>
        <taxon>Eukaryota</taxon>
        <taxon>Sar</taxon>
        <taxon>Alveolata</taxon>
        <taxon>Ciliophora</taxon>
        <taxon>Postciliodesmatophora</taxon>
        <taxon>Heterotrichea</taxon>
        <taxon>Heterotrichida</taxon>
        <taxon>Blepharismidae</taxon>
        <taxon>Blepharisma</taxon>
    </lineage>
</organism>
<evidence type="ECO:0000256" key="1">
    <source>
        <dbReference type="SAM" id="MobiDB-lite"/>
    </source>
</evidence>
<dbReference type="Gene3D" id="6.10.140.1230">
    <property type="match status" value="1"/>
</dbReference>
<evidence type="ECO:0000313" key="3">
    <source>
        <dbReference type="Proteomes" id="UP001162131"/>
    </source>
</evidence>
<proteinExistence type="predicted"/>